<proteinExistence type="predicted"/>
<evidence type="ECO:0000256" key="4">
    <source>
        <dbReference type="ARBA" id="ARBA00023163"/>
    </source>
</evidence>
<dbReference type="Gene3D" id="1.10.357.10">
    <property type="entry name" value="Tetracycline Repressor, domain 2"/>
    <property type="match status" value="1"/>
</dbReference>
<dbReference type="PRINTS" id="PR00455">
    <property type="entry name" value="HTHTETR"/>
</dbReference>
<evidence type="ECO:0000256" key="5">
    <source>
        <dbReference type="PROSITE-ProRule" id="PRU00335"/>
    </source>
</evidence>
<keyword evidence="3 5" id="KW-0238">DNA-binding</keyword>
<keyword evidence="1" id="KW-0678">Repressor</keyword>
<dbReference type="PROSITE" id="PS50977">
    <property type="entry name" value="HTH_TETR_2"/>
    <property type="match status" value="1"/>
</dbReference>
<keyword evidence="2" id="KW-0805">Transcription regulation</keyword>
<evidence type="ECO:0000259" key="6">
    <source>
        <dbReference type="PROSITE" id="PS50977"/>
    </source>
</evidence>
<evidence type="ECO:0000313" key="8">
    <source>
        <dbReference type="Proteomes" id="UP001430377"/>
    </source>
</evidence>
<dbReference type="RefSeq" id="WP_220618774.1">
    <property type="nucleotide sequence ID" value="NZ_RKLR01000004.1"/>
</dbReference>
<evidence type="ECO:0000256" key="1">
    <source>
        <dbReference type="ARBA" id="ARBA00022491"/>
    </source>
</evidence>
<comment type="caution">
    <text evidence="7">The sequence shown here is derived from an EMBL/GenBank/DDBJ whole genome shotgun (WGS) entry which is preliminary data.</text>
</comment>
<evidence type="ECO:0000313" key="7">
    <source>
        <dbReference type="EMBL" id="MBX0323809.1"/>
    </source>
</evidence>
<dbReference type="InterPro" id="IPR036271">
    <property type="entry name" value="Tet_transcr_reg_TetR-rel_C_sf"/>
</dbReference>
<organism evidence="7 8">
    <name type="scientific">Haloarcula rubra</name>
    <dbReference type="NCBI Taxonomy" id="2487747"/>
    <lineage>
        <taxon>Archaea</taxon>
        <taxon>Methanobacteriati</taxon>
        <taxon>Methanobacteriota</taxon>
        <taxon>Stenosarchaea group</taxon>
        <taxon>Halobacteria</taxon>
        <taxon>Halobacteriales</taxon>
        <taxon>Haloarculaceae</taxon>
        <taxon>Haloarcula</taxon>
    </lineage>
</organism>
<sequence>MTDALPFAGEPEDSHEAIMRATFCALQEHGYAGLSIQRIADEADLSKSTFYHHFDGKEDLLLSFLEFTLEEFDRVFKLESSGDPAKDLRTFFGLLLGDFPTAGGMPEQEDILATYVELRAQAVRNPDFRAKFTETDREFTARIAALVEEGIEDGVFRDVDPERTAQFLLTTLEGITLQNATRDDNPLPELRTAIESYMESELLVADSADS</sequence>
<keyword evidence="8" id="KW-1185">Reference proteome</keyword>
<dbReference type="PANTHER" id="PTHR47506:SF1">
    <property type="entry name" value="HTH-TYPE TRANSCRIPTIONAL REGULATOR YJDC"/>
    <property type="match status" value="1"/>
</dbReference>
<dbReference type="SUPFAM" id="SSF46689">
    <property type="entry name" value="Homeodomain-like"/>
    <property type="match status" value="1"/>
</dbReference>
<evidence type="ECO:0000256" key="2">
    <source>
        <dbReference type="ARBA" id="ARBA00023015"/>
    </source>
</evidence>
<evidence type="ECO:0000256" key="3">
    <source>
        <dbReference type="ARBA" id="ARBA00023125"/>
    </source>
</evidence>
<protein>
    <submittedName>
        <fullName evidence="7">TetR/AcrR family transcriptional regulator</fullName>
    </submittedName>
</protein>
<dbReference type="AlphaFoldDB" id="A0AAW4PRP0"/>
<keyword evidence="4" id="KW-0804">Transcription</keyword>
<gene>
    <name evidence="7" type="ORF">EGH21_12290</name>
</gene>
<dbReference type="InterPro" id="IPR009057">
    <property type="entry name" value="Homeodomain-like_sf"/>
</dbReference>
<dbReference type="EMBL" id="RKLR01000004">
    <property type="protein sequence ID" value="MBX0323809.1"/>
    <property type="molecule type" value="Genomic_DNA"/>
</dbReference>
<dbReference type="InterPro" id="IPR001647">
    <property type="entry name" value="HTH_TetR"/>
</dbReference>
<accession>A0AAW4PRP0</accession>
<dbReference type="InterPro" id="IPR039538">
    <property type="entry name" value="BetI_C"/>
</dbReference>
<feature type="DNA-binding region" description="H-T-H motif" evidence="5">
    <location>
        <begin position="35"/>
        <end position="54"/>
    </location>
</feature>
<feature type="domain" description="HTH tetR-type" evidence="6">
    <location>
        <begin position="12"/>
        <end position="72"/>
    </location>
</feature>
<dbReference type="SUPFAM" id="SSF48498">
    <property type="entry name" value="Tetracyclin repressor-like, C-terminal domain"/>
    <property type="match status" value="1"/>
</dbReference>
<reference evidence="7 8" key="1">
    <citation type="submission" date="2021-06" db="EMBL/GenBank/DDBJ databases">
        <title>Halomicroarcula sp. a new haloarchaeum isolated from saline soil.</title>
        <authorList>
            <person name="Duran-Viseras A."/>
            <person name="Sanchez-Porro C."/>
            <person name="Ventosa A."/>
        </authorList>
    </citation>
    <scope>NUCLEOTIDE SEQUENCE [LARGE SCALE GENOMIC DNA]</scope>
    <source>
        <strain evidence="7 8">F13</strain>
    </source>
</reference>
<dbReference type="Proteomes" id="UP001430377">
    <property type="component" value="Unassembled WGS sequence"/>
</dbReference>
<name>A0AAW4PRP0_9EURY</name>
<dbReference type="Pfam" id="PF13977">
    <property type="entry name" value="TetR_C_6"/>
    <property type="match status" value="1"/>
</dbReference>
<dbReference type="PANTHER" id="PTHR47506">
    <property type="entry name" value="TRANSCRIPTIONAL REGULATORY PROTEIN"/>
    <property type="match status" value="1"/>
</dbReference>
<dbReference type="GO" id="GO:0003677">
    <property type="term" value="F:DNA binding"/>
    <property type="evidence" value="ECO:0007669"/>
    <property type="project" value="UniProtKB-UniRule"/>
</dbReference>
<dbReference type="Pfam" id="PF00440">
    <property type="entry name" value="TetR_N"/>
    <property type="match status" value="1"/>
</dbReference>